<evidence type="ECO:0000256" key="2">
    <source>
        <dbReference type="ARBA" id="ARBA00005992"/>
    </source>
</evidence>
<dbReference type="PROSITE" id="PS52029">
    <property type="entry name" value="LD_TPASE"/>
    <property type="match status" value="1"/>
</dbReference>
<dbReference type="SUPFAM" id="SSF47090">
    <property type="entry name" value="PGBD-like"/>
    <property type="match status" value="1"/>
</dbReference>
<proteinExistence type="inferred from homology"/>
<keyword evidence="6 7" id="KW-0961">Cell wall biogenesis/degradation</keyword>
<dbReference type="AlphaFoldDB" id="A0A917A3N1"/>
<organism evidence="10 11">
    <name type="scientific">Primorskyibacter flagellatus</name>
    <dbReference type="NCBI Taxonomy" id="1387277"/>
    <lineage>
        <taxon>Bacteria</taxon>
        <taxon>Pseudomonadati</taxon>
        <taxon>Pseudomonadota</taxon>
        <taxon>Alphaproteobacteria</taxon>
        <taxon>Rhodobacterales</taxon>
        <taxon>Roseobacteraceae</taxon>
        <taxon>Primorskyibacter</taxon>
    </lineage>
</organism>
<dbReference type="PANTHER" id="PTHR41533">
    <property type="entry name" value="L,D-TRANSPEPTIDASE HI_1667-RELATED"/>
    <property type="match status" value="1"/>
</dbReference>
<dbReference type="GO" id="GO:0016740">
    <property type="term" value="F:transferase activity"/>
    <property type="evidence" value="ECO:0007669"/>
    <property type="project" value="UniProtKB-KW"/>
</dbReference>
<dbReference type="RefSeq" id="WP_188476563.1">
    <property type="nucleotide sequence ID" value="NZ_BMFJ01000001.1"/>
</dbReference>
<gene>
    <name evidence="10" type="ORF">GCM10011360_09980</name>
</gene>
<sequence length="538" mass="60172">MKLAIRTRLLSSSLALGLALSGAALAQDDGLTVQVTLFQQTVAEAAAPDRDLAAFYRDHQFEPVWTGAGEVYTTRRRAFLAALQRADDHGLPGRAYDVPGMIEAMRAARTDSDRALLDVKMSRMFLDFAADLQTGVLTPSKIDSGIVREIPLRAASVYLDGITSDDPDAFFATLHPQRAEYARLMREKLRLETLVPQGGFGPSVHASALKPGDSGQPVIELRNRLMTLGYLPRTVETTYDSAMERAVAEFQADHGLPEDGVAGATTLKEINTPAEDRLKSVIVAMERERWINRDLGERHVLVNLTDFKAKIIDHDKVYFETRSVIGENKSTHRTPEFSDVMEHMIINPTWNVPRSIAVKEYLPSFKRNAYSNSHLKLIDARGQVVDRSAVNFAAYNERNFPFDLKQPPSARNALGLVKFMFPNANNIYLHDTPSKSLFARDMRAFSHGCIRLNDPFDFAYALLAWQTEDPKGFFKARLNTGRETQVDLENPLPVHLIYRTAVGQPKGHMGYRRDVYGRDALIWDALAREGVELRGVQG</sequence>
<protein>
    <submittedName>
        <fullName evidence="10">Murein L,D-transpeptidase</fullName>
    </submittedName>
</protein>
<evidence type="ECO:0000256" key="3">
    <source>
        <dbReference type="ARBA" id="ARBA00022679"/>
    </source>
</evidence>
<comment type="pathway">
    <text evidence="1 7">Cell wall biogenesis; peptidoglycan biosynthesis.</text>
</comment>
<name>A0A917A3N1_9RHOB</name>
<dbReference type="InterPro" id="IPR045380">
    <property type="entry name" value="LD_TPept_scaffold_dom"/>
</dbReference>
<evidence type="ECO:0000256" key="7">
    <source>
        <dbReference type="PROSITE-ProRule" id="PRU01373"/>
    </source>
</evidence>
<keyword evidence="5 7" id="KW-0573">Peptidoglycan synthesis</keyword>
<evidence type="ECO:0000313" key="10">
    <source>
        <dbReference type="EMBL" id="GGE23420.1"/>
    </source>
</evidence>
<feature type="active site" description="Nucleophile" evidence="7">
    <location>
        <position position="449"/>
    </location>
</feature>
<feature type="signal peptide" evidence="8">
    <location>
        <begin position="1"/>
        <end position="26"/>
    </location>
</feature>
<keyword evidence="8" id="KW-0732">Signal</keyword>
<dbReference type="Proteomes" id="UP000612855">
    <property type="component" value="Unassembled WGS sequence"/>
</dbReference>
<comment type="similarity">
    <text evidence="2">Belongs to the YkuD family.</text>
</comment>
<evidence type="ECO:0000256" key="8">
    <source>
        <dbReference type="SAM" id="SignalP"/>
    </source>
</evidence>
<dbReference type="GO" id="GO:0009252">
    <property type="term" value="P:peptidoglycan biosynthetic process"/>
    <property type="evidence" value="ECO:0007669"/>
    <property type="project" value="UniProtKB-KW"/>
</dbReference>
<dbReference type="InterPro" id="IPR002477">
    <property type="entry name" value="Peptidoglycan-bd-like"/>
</dbReference>
<feature type="domain" description="L,D-TPase catalytic" evidence="9">
    <location>
        <begin position="298"/>
        <end position="474"/>
    </location>
</feature>
<dbReference type="GO" id="GO:0008360">
    <property type="term" value="P:regulation of cell shape"/>
    <property type="evidence" value="ECO:0007669"/>
    <property type="project" value="UniProtKB-UniRule"/>
</dbReference>
<dbReference type="Pfam" id="PF20142">
    <property type="entry name" value="Scaffold"/>
    <property type="match status" value="1"/>
</dbReference>
<dbReference type="GO" id="GO:0071555">
    <property type="term" value="P:cell wall organization"/>
    <property type="evidence" value="ECO:0007669"/>
    <property type="project" value="UniProtKB-UniRule"/>
</dbReference>
<keyword evidence="4 7" id="KW-0133">Cell shape</keyword>
<dbReference type="CDD" id="cd16913">
    <property type="entry name" value="YkuD_like"/>
    <property type="match status" value="1"/>
</dbReference>
<evidence type="ECO:0000313" key="11">
    <source>
        <dbReference type="Proteomes" id="UP000612855"/>
    </source>
</evidence>
<dbReference type="Gene3D" id="1.10.101.10">
    <property type="entry name" value="PGBD-like superfamily/PGBD"/>
    <property type="match status" value="1"/>
</dbReference>
<evidence type="ECO:0000259" key="9">
    <source>
        <dbReference type="PROSITE" id="PS52029"/>
    </source>
</evidence>
<accession>A0A917A3N1</accession>
<evidence type="ECO:0000256" key="6">
    <source>
        <dbReference type="ARBA" id="ARBA00023316"/>
    </source>
</evidence>
<dbReference type="EMBL" id="BMFJ01000001">
    <property type="protein sequence ID" value="GGE23420.1"/>
    <property type="molecule type" value="Genomic_DNA"/>
</dbReference>
<dbReference type="InterPro" id="IPR038063">
    <property type="entry name" value="Transpep_catalytic_dom"/>
</dbReference>
<evidence type="ECO:0000256" key="1">
    <source>
        <dbReference type="ARBA" id="ARBA00004752"/>
    </source>
</evidence>
<dbReference type="InterPro" id="IPR036365">
    <property type="entry name" value="PGBD-like_sf"/>
</dbReference>
<dbReference type="InterPro" id="IPR052905">
    <property type="entry name" value="LD-transpeptidase_YkuD-like"/>
</dbReference>
<feature type="chain" id="PRO_5036769074" evidence="8">
    <location>
        <begin position="27"/>
        <end position="538"/>
    </location>
</feature>
<dbReference type="GO" id="GO:0004180">
    <property type="term" value="F:carboxypeptidase activity"/>
    <property type="evidence" value="ECO:0007669"/>
    <property type="project" value="UniProtKB-ARBA"/>
</dbReference>
<feature type="active site" description="Proton donor/acceptor" evidence="7">
    <location>
        <position position="430"/>
    </location>
</feature>
<reference evidence="11" key="1">
    <citation type="journal article" date="2019" name="Int. J. Syst. Evol. Microbiol.">
        <title>The Global Catalogue of Microorganisms (GCM) 10K type strain sequencing project: providing services to taxonomists for standard genome sequencing and annotation.</title>
        <authorList>
            <consortium name="The Broad Institute Genomics Platform"/>
            <consortium name="The Broad Institute Genome Sequencing Center for Infectious Disease"/>
            <person name="Wu L."/>
            <person name="Ma J."/>
        </authorList>
    </citation>
    <scope>NUCLEOTIDE SEQUENCE [LARGE SCALE GENOMIC DNA]</scope>
    <source>
        <strain evidence="11">CGMCC 1.12664</strain>
    </source>
</reference>
<dbReference type="InterPro" id="IPR005490">
    <property type="entry name" value="LD_TPept_cat_dom"/>
</dbReference>
<keyword evidence="11" id="KW-1185">Reference proteome</keyword>
<dbReference type="Pfam" id="PF03734">
    <property type="entry name" value="YkuD"/>
    <property type="match status" value="1"/>
</dbReference>
<evidence type="ECO:0000256" key="4">
    <source>
        <dbReference type="ARBA" id="ARBA00022960"/>
    </source>
</evidence>
<dbReference type="InterPro" id="IPR036366">
    <property type="entry name" value="PGBDSf"/>
</dbReference>
<evidence type="ECO:0000256" key="5">
    <source>
        <dbReference type="ARBA" id="ARBA00022984"/>
    </source>
</evidence>
<dbReference type="SUPFAM" id="SSF141523">
    <property type="entry name" value="L,D-transpeptidase catalytic domain-like"/>
    <property type="match status" value="1"/>
</dbReference>
<dbReference type="PANTHER" id="PTHR41533:SF2">
    <property type="entry name" value="BLR7131 PROTEIN"/>
    <property type="match status" value="1"/>
</dbReference>
<dbReference type="Gene3D" id="2.40.440.10">
    <property type="entry name" value="L,D-transpeptidase catalytic domain-like"/>
    <property type="match status" value="1"/>
</dbReference>
<comment type="caution">
    <text evidence="10">The sequence shown here is derived from an EMBL/GenBank/DDBJ whole genome shotgun (WGS) entry which is preliminary data.</text>
</comment>
<keyword evidence="3" id="KW-0808">Transferase</keyword>
<dbReference type="Pfam" id="PF01471">
    <property type="entry name" value="PG_binding_1"/>
    <property type="match status" value="1"/>
</dbReference>